<dbReference type="Gene3D" id="3.40.30.10">
    <property type="entry name" value="Glutaredoxin"/>
    <property type="match status" value="1"/>
</dbReference>
<organism evidence="1 2">
    <name type="scientific">Caproiciproducens faecalis</name>
    <dbReference type="NCBI Taxonomy" id="2820301"/>
    <lineage>
        <taxon>Bacteria</taxon>
        <taxon>Bacillati</taxon>
        <taxon>Bacillota</taxon>
        <taxon>Clostridia</taxon>
        <taxon>Eubacteriales</taxon>
        <taxon>Acutalibacteraceae</taxon>
        <taxon>Caproiciproducens</taxon>
    </lineage>
</organism>
<proteinExistence type="predicted"/>
<name>A0ABS7DPL8_9FIRM</name>
<gene>
    <name evidence="1" type="ORF">J5W02_10570</name>
</gene>
<reference evidence="1 2" key="1">
    <citation type="submission" date="2021-03" db="EMBL/GenBank/DDBJ databases">
        <title>Caproiciproducens sp. nov. isolated from feces of cow.</title>
        <authorList>
            <person name="Choi J.-Y."/>
        </authorList>
    </citation>
    <scope>NUCLEOTIDE SEQUENCE [LARGE SCALE GENOMIC DNA]</scope>
    <source>
        <strain evidence="1 2">AGMB10547</strain>
    </source>
</reference>
<accession>A0ABS7DPL8</accession>
<dbReference type="SUPFAM" id="SSF52833">
    <property type="entry name" value="Thioredoxin-like"/>
    <property type="match status" value="1"/>
</dbReference>
<evidence type="ECO:0000313" key="1">
    <source>
        <dbReference type="EMBL" id="MBW7573253.1"/>
    </source>
</evidence>
<protein>
    <submittedName>
        <fullName evidence="1">(2Fe-2S) ferredoxin domain-containing protein</fullName>
    </submittedName>
</protein>
<dbReference type="RefSeq" id="WP_219965665.1">
    <property type="nucleotide sequence ID" value="NZ_JAGFNZ010000004.1"/>
</dbReference>
<sequence>MEITICIGSSCHLKGSRDVIKIFERLIAFHRLEDKITLKGSFCMEECSKNGVCICLDNERFNVTPSEAESFFNYEILQRIKLLSKAEVGT</sequence>
<dbReference type="EMBL" id="JAGFNZ010000004">
    <property type="protein sequence ID" value="MBW7573253.1"/>
    <property type="molecule type" value="Genomic_DNA"/>
</dbReference>
<evidence type="ECO:0000313" key="2">
    <source>
        <dbReference type="Proteomes" id="UP000719942"/>
    </source>
</evidence>
<comment type="caution">
    <text evidence="1">The sequence shown here is derived from an EMBL/GenBank/DDBJ whole genome shotgun (WGS) entry which is preliminary data.</text>
</comment>
<dbReference type="CDD" id="cd02980">
    <property type="entry name" value="TRX_Fd_family"/>
    <property type="match status" value="1"/>
</dbReference>
<keyword evidence="2" id="KW-1185">Reference proteome</keyword>
<dbReference type="InterPro" id="IPR036249">
    <property type="entry name" value="Thioredoxin-like_sf"/>
</dbReference>
<dbReference type="Proteomes" id="UP000719942">
    <property type="component" value="Unassembled WGS sequence"/>
</dbReference>